<protein>
    <submittedName>
        <fullName evidence="2">Uma2 family endonuclease</fullName>
    </submittedName>
</protein>
<evidence type="ECO:0000259" key="1">
    <source>
        <dbReference type="Pfam" id="PF05685"/>
    </source>
</evidence>
<name>A0AA97AEU4_9CYAN</name>
<dbReference type="Pfam" id="PF05685">
    <property type="entry name" value="Uma2"/>
    <property type="match status" value="1"/>
</dbReference>
<dbReference type="EMBL" id="CP053586">
    <property type="protein sequence ID" value="WNZ21554.1"/>
    <property type="molecule type" value="Genomic_DNA"/>
</dbReference>
<dbReference type="PANTHER" id="PTHR36558">
    <property type="entry name" value="GLR1098 PROTEIN"/>
    <property type="match status" value="1"/>
</dbReference>
<dbReference type="SUPFAM" id="SSF52980">
    <property type="entry name" value="Restriction endonuclease-like"/>
    <property type="match status" value="1"/>
</dbReference>
<dbReference type="PANTHER" id="PTHR36558:SF1">
    <property type="entry name" value="RESTRICTION ENDONUCLEASE DOMAIN-CONTAINING PROTEIN-RELATED"/>
    <property type="match status" value="1"/>
</dbReference>
<dbReference type="RefSeq" id="WP_316432805.1">
    <property type="nucleotide sequence ID" value="NZ_CP053586.1"/>
</dbReference>
<dbReference type="InterPro" id="IPR008538">
    <property type="entry name" value="Uma2"/>
</dbReference>
<evidence type="ECO:0000313" key="2">
    <source>
        <dbReference type="EMBL" id="WNZ21554.1"/>
    </source>
</evidence>
<dbReference type="CDD" id="cd06260">
    <property type="entry name" value="DUF820-like"/>
    <property type="match status" value="1"/>
</dbReference>
<proteinExistence type="predicted"/>
<dbReference type="Gene3D" id="3.90.1570.10">
    <property type="entry name" value="tt1808, chain A"/>
    <property type="match status" value="1"/>
</dbReference>
<keyword evidence="2" id="KW-0540">Nuclease</keyword>
<dbReference type="InterPro" id="IPR011335">
    <property type="entry name" value="Restrct_endonuc-II-like"/>
</dbReference>
<dbReference type="InterPro" id="IPR012296">
    <property type="entry name" value="Nuclease_put_TT1808"/>
</dbReference>
<keyword evidence="2" id="KW-0255">Endonuclease</keyword>
<dbReference type="GO" id="GO:0004519">
    <property type="term" value="F:endonuclease activity"/>
    <property type="evidence" value="ECO:0007669"/>
    <property type="project" value="UniProtKB-KW"/>
</dbReference>
<dbReference type="AlphaFoldDB" id="A0AA97AEU4"/>
<organism evidence="2">
    <name type="scientific">Leptolyngbya sp. NK1-12</name>
    <dbReference type="NCBI Taxonomy" id="2547451"/>
    <lineage>
        <taxon>Bacteria</taxon>
        <taxon>Bacillati</taxon>
        <taxon>Cyanobacteriota</taxon>
        <taxon>Cyanophyceae</taxon>
        <taxon>Leptolyngbyales</taxon>
        <taxon>Leptolyngbyaceae</taxon>
        <taxon>Leptolyngbya group</taxon>
        <taxon>Leptolyngbya</taxon>
    </lineage>
</organism>
<accession>A0AA97AEU4</accession>
<sequence length="194" mass="22414">MTQALEQRNYTAEEYLELELAADIRSEYRNGTIVSMTGGTPDHNELAINLATLLKAALRGKPYRIFAMDQRIWVPNRNLYTYPDVMVIEKPLQLQEGRTDTVTNPCLLAEILSKSTQDYDHGEKFFAYRSIESFREYLLIDQYEIHVEHYVKTAANQWLLSEYDDPAVTLSLATFEAHIPILDLYENIDITIDS</sequence>
<keyword evidence="2" id="KW-0378">Hydrolase</keyword>
<reference evidence="2" key="1">
    <citation type="submission" date="2020-05" db="EMBL/GenBank/DDBJ databases">
        <authorList>
            <person name="Zhu T."/>
            <person name="Keshari N."/>
            <person name="Lu X."/>
        </authorList>
    </citation>
    <scope>NUCLEOTIDE SEQUENCE</scope>
    <source>
        <strain evidence="2">NK1-12</strain>
    </source>
</reference>
<feature type="domain" description="Putative restriction endonuclease" evidence="1">
    <location>
        <begin position="13"/>
        <end position="175"/>
    </location>
</feature>
<gene>
    <name evidence="2" type="ORF">HJG54_00840</name>
</gene>